<dbReference type="Proteomes" id="UP001529510">
    <property type="component" value="Unassembled WGS sequence"/>
</dbReference>
<comment type="caution">
    <text evidence="1">The sequence shown here is derived from an EMBL/GenBank/DDBJ whole genome shotgun (WGS) entry which is preliminary data.</text>
</comment>
<sequence length="150" mass="16231">CVSLCAEGTYRPCTGALGGSRQAAALCGECTAIALSAWGTSVSPLATLPSWVVKEEELVYHVLAESRAFCDFINFLCAFGEQALEASIKAITQMSAPLIQPLFGCPFKHGHHFSFRLKLRISSPQRLAQLKLQLQMAHALLAMLPLTILL</sequence>
<dbReference type="EMBL" id="JAMKFB020000009">
    <property type="protein sequence ID" value="KAL0185146.1"/>
    <property type="molecule type" value="Genomic_DNA"/>
</dbReference>
<feature type="non-terminal residue" evidence="1">
    <location>
        <position position="1"/>
    </location>
</feature>
<accession>A0ABD0QJ92</accession>
<proteinExistence type="predicted"/>
<evidence type="ECO:0000313" key="1">
    <source>
        <dbReference type="EMBL" id="KAL0185146.1"/>
    </source>
</evidence>
<evidence type="ECO:0000313" key="2">
    <source>
        <dbReference type="Proteomes" id="UP001529510"/>
    </source>
</evidence>
<feature type="non-terminal residue" evidence="1">
    <location>
        <position position="150"/>
    </location>
</feature>
<dbReference type="AlphaFoldDB" id="A0ABD0QJ92"/>
<reference evidence="1 2" key="1">
    <citation type="submission" date="2024-05" db="EMBL/GenBank/DDBJ databases">
        <title>Genome sequencing and assembly of Indian major carp, Cirrhinus mrigala (Hamilton, 1822).</title>
        <authorList>
            <person name="Mohindra V."/>
            <person name="Chowdhury L.M."/>
            <person name="Lal K."/>
            <person name="Jena J.K."/>
        </authorList>
    </citation>
    <scope>NUCLEOTIDE SEQUENCE [LARGE SCALE GENOMIC DNA]</scope>
    <source>
        <strain evidence="1">CM1030</strain>
        <tissue evidence="1">Blood</tissue>
    </source>
</reference>
<gene>
    <name evidence="1" type="ORF">M9458_020843</name>
</gene>
<organism evidence="1 2">
    <name type="scientific">Cirrhinus mrigala</name>
    <name type="common">Mrigala</name>
    <dbReference type="NCBI Taxonomy" id="683832"/>
    <lineage>
        <taxon>Eukaryota</taxon>
        <taxon>Metazoa</taxon>
        <taxon>Chordata</taxon>
        <taxon>Craniata</taxon>
        <taxon>Vertebrata</taxon>
        <taxon>Euteleostomi</taxon>
        <taxon>Actinopterygii</taxon>
        <taxon>Neopterygii</taxon>
        <taxon>Teleostei</taxon>
        <taxon>Ostariophysi</taxon>
        <taxon>Cypriniformes</taxon>
        <taxon>Cyprinidae</taxon>
        <taxon>Labeoninae</taxon>
        <taxon>Labeonini</taxon>
        <taxon>Cirrhinus</taxon>
    </lineage>
</organism>
<keyword evidence="2" id="KW-1185">Reference proteome</keyword>
<name>A0ABD0QJ92_CIRMR</name>
<protein>
    <submittedName>
        <fullName evidence="1">Uncharacterized protein</fullName>
    </submittedName>
</protein>